<reference evidence="1" key="1">
    <citation type="submission" date="2019-12" db="EMBL/GenBank/DDBJ databases">
        <title>Comparative genomics gives insights into the taxonomy of the Azoarcus-Aromatoleum group and reveals separate origins of nif in the plant-associated Azoarcus and non-plant-associated Aromatoleum sub-groups.</title>
        <authorList>
            <person name="Lafos M."/>
            <person name="Maluk M."/>
            <person name="Batista M."/>
            <person name="Junghare M."/>
            <person name="Carmona M."/>
            <person name="Faoro H."/>
            <person name="Cruz L.M."/>
            <person name="Battistoni F."/>
            <person name="De Souza E."/>
            <person name="Pedrosa F."/>
            <person name="Chen W.-M."/>
            <person name="Poole P.S."/>
            <person name="Dixon R.A."/>
            <person name="James E.K."/>
        </authorList>
    </citation>
    <scope>NUCLEOTIDE SEQUENCE</scope>
    <source>
        <strain evidence="1">U120</strain>
    </source>
</reference>
<accession>A0ABX1N6J3</accession>
<proteinExistence type="predicted"/>
<dbReference type="Pfam" id="PF11062">
    <property type="entry name" value="DUF2863"/>
    <property type="match status" value="1"/>
</dbReference>
<protein>
    <submittedName>
        <fullName evidence="1">DUF2863 family protein</fullName>
    </submittedName>
</protein>
<name>A0ABX1N6J3_9RHOO</name>
<dbReference type="RefSeq" id="WP_169200091.1">
    <property type="nucleotide sequence ID" value="NZ_WTVH02000009.1"/>
</dbReference>
<evidence type="ECO:0000313" key="2">
    <source>
        <dbReference type="Proteomes" id="UP000601990"/>
    </source>
</evidence>
<organism evidence="1 2">
    <name type="scientific">Aromatoleum buckelii</name>
    <dbReference type="NCBI Taxonomy" id="200254"/>
    <lineage>
        <taxon>Bacteria</taxon>
        <taxon>Pseudomonadati</taxon>
        <taxon>Pseudomonadota</taxon>
        <taxon>Betaproteobacteria</taxon>
        <taxon>Rhodocyclales</taxon>
        <taxon>Rhodocyclaceae</taxon>
        <taxon>Aromatoleum</taxon>
    </lineage>
</organism>
<dbReference type="InterPro" id="IPR021292">
    <property type="entry name" value="DUF2863"/>
</dbReference>
<evidence type="ECO:0000313" key="1">
    <source>
        <dbReference type="EMBL" id="NMF94875.1"/>
    </source>
</evidence>
<keyword evidence="2" id="KW-1185">Reference proteome</keyword>
<gene>
    <name evidence="1" type="ORF">GO608_16295</name>
</gene>
<sequence length="389" mass="42483">MKRTRQKRRGGLGREAEQLIWLATGLAESGSRAEDHYWDRHLCAAIDGLLADSEEETLNAALDHLYSADSPGYDELADFIESRAESAPGVSPEHDILLIAAPVLAWSRYRIPATTISSAVLANLRVHLQAHVLADHVKLALADFLFSPDQLPQGYSATAEFAAKLGQSALSGRDLHIETEGMPETAQFLSDTRYLLAAIVVPKGEALFGWQQAGGSRDQSLSQWRKQGGACLMPLLPGCAMEVVLPDAYFAASRQADKDSRPYAIRASVAFLGAEMEAPAGNLRAVIAPFHERELEEYRVGLTLRGKDEVVHGVVWPLLGAEDDNADSPAQIEAVLRDCGVTEIVNLEHRFPLEYCDDCGAPLYPSPEGEIVHAEMPEEHGEPTPRHLH</sequence>
<comment type="caution">
    <text evidence="1">The sequence shown here is derived from an EMBL/GenBank/DDBJ whole genome shotgun (WGS) entry which is preliminary data.</text>
</comment>
<dbReference type="Proteomes" id="UP000601990">
    <property type="component" value="Unassembled WGS sequence"/>
</dbReference>
<dbReference type="EMBL" id="WTVH01000039">
    <property type="protein sequence ID" value="NMF94875.1"/>
    <property type="molecule type" value="Genomic_DNA"/>
</dbReference>